<organism evidence="1 2">
    <name type="scientific">Sphaerotilus uruguayifluvii</name>
    <dbReference type="NCBI Taxonomy" id="2735897"/>
    <lineage>
        <taxon>Bacteria</taxon>
        <taxon>Pseudomonadati</taxon>
        <taxon>Pseudomonadota</taxon>
        <taxon>Betaproteobacteria</taxon>
        <taxon>Burkholderiales</taxon>
        <taxon>Sphaerotilaceae</taxon>
        <taxon>Sphaerotilus</taxon>
    </lineage>
</organism>
<proteinExistence type="predicted"/>
<reference evidence="1 2" key="1">
    <citation type="submission" date="2020-05" db="EMBL/GenBank/DDBJ databases">
        <title>Genomic Encyclopedia of Type Strains, Phase IV (KMG-V): Genome sequencing to study the core and pangenomes of soil and plant-associated prokaryotes.</title>
        <authorList>
            <person name="Whitman W."/>
        </authorList>
    </citation>
    <scope>NUCLEOTIDE SEQUENCE [LARGE SCALE GENOMIC DNA]</scope>
    <source>
        <strain evidence="1 2">C29</strain>
    </source>
</reference>
<evidence type="ECO:0000313" key="2">
    <source>
        <dbReference type="Proteomes" id="UP001516061"/>
    </source>
</evidence>
<dbReference type="Proteomes" id="UP001516061">
    <property type="component" value="Unassembled WGS sequence"/>
</dbReference>
<dbReference type="EMBL" id="JABSNM010000044">
    <property type="protein sequence ID" value="NRT58661.1"/>
    <property type="molecule type" value="Genomic_DNA"/>
</dbReference>
<dbReference type="RefSeq" id="WP_173807660.1">
    <property type="nucleotide sequence ID" value="NZ_JABSNM010000044.1"/>
</dbReference>
<sequence length="166" mass="17493">MSRWIELLARESAKGTTPTTLKTIKTPQGGGSEGFDGAHAGGFAAAMGSGGEVPRVLKVPEVAPSSQSRPAACLPAIRPDVLALVGLTDQEIGAMSARLAGLRRAGYGMDDAEQIADRLLMRDRTGLDMAACVECKRFTGRRCIAGEPVGLAHELRRCPAFRSVTE</sequence>
<name>A0ABX2G8J4_9BURK</name>
<keyword evidence="2" id="KW-1185">Reference proteome</keyword>
<gene>
    <name evidence="1" type="ORF">HNQ01_004441</name>
</gene>
<accession>A0ABX2G8J4</accession>
<comment type="caution">
    <text evidence="1">The sequence shown here is derived from an EMBL/GenBank/DDBJ whole genome shotgun (WGS) entry which is preliminary data.</text>
</comment>
<evidence type="ECO:0000313" key="1">
    <source>
        <dbReference type="EMBL" id="NRT58661.1"/>
    </source>
</evidence>
<protein>
    <submittedName>
        <fullName evidence="1">Uncharacterized protein</fullName>
    </submittedName>
</protein>